<feature type="compositionally biased region" description="Basic and acidic residues" evidence="1">
    <location>
        <begin position="739"/>
        <end position="755"/>
    </location>
</feature>
<name>A0A9P0Q858_ACAOB</name>
<feature type="region of interest" description="Disordered" evidence="1">
    <location>
        <begin position="898"/>
        <end position="936"/>
    </location>
</feature>
<feature type="region of interest" description="Disordered" evidence="1">
    <location>
        <begin position="739"/>
        <end position="770"/>
    </location>
</feature>
<evidence type="ECO:0000313" key="4">
    <source>
        <dbReference type="Proteomes" id="UP001152888"/>
    </source>
</evidence>
<feature type="compositionally biased region" description="Polar residues" evidence="1">
    <location>
        <begin position="104"/>
        <end position="114"/>
    </location>
</feature>
<evidence type="ECO:0000313" key="3">
    <source>
        <dbReference type="EMBL" id="CAH2010205.1"/>
    </source>
</evidence>
<reference evidence="3" key="1">
    <citation type="submission" date="2022-03" db="EMBL/GenBank/DDBJ databases">
        <authorList>
            <person name="Sayadi A."/>
        </authorList>
    </citation>
    <scope>NUCLEOTIDE SEQUENCE</scope>
</reference>
<feature type="non-terminal residue" evidence="3">
    <location>
        <position position="1147"/>
    </location>
</feature>
<dbReference type="GO" id="GO:1990841">
    <property type="term" value="F:promoter-specific chromatin binding"/>
    <property type="evidence" value="ECO:0007669"/>
    <property type="project" value="TreeGrafter"/>
</dbReference>
<dbReference type="Proteomes" id="UP001152888">
    <property type="component" value="Unassembled WGS sequence"/>
</dbReference>
<feature type="compositionally biased region" description="Basic and acidic residues" evidence="1">
    <location>
        <begin position="541"/>
        <end position="554"/>
    </location>
</feature>
<feature type="region of interest" description="Disordered" evidence="1">
    <location>
        <begin position="952"/>
        <end position="1003"/>
    </location>
</feature>
<feature type="compositionally biased region" description="Basic and acidic residues" evidence="1">
    <location>
        <begin position="126"/>
        <end position="138"/>
    </location>
</feature>
<protein>
    <recommendedName>
        <fullName evidence="2">RAWUL domain-containing protein</fullName>
    </recommendedName>
</protein>
<feature type="region of interest" description="Disordered" evidence="1">
    <location>
        <begin position="98"/>
        <end position="209"/>
    </location>
</feature>
<feature type="region of interest" description="Disordered" evidence="1">
    <location>
        <begin position="1017"/>
        <end position="1059"/>
    </location>
</feature>
<dbReference type="PANTHER" id="PTHR10825:SF29">
    <property type="entry name" value="POLYCOMB GROUP RING FINGER PROTEIN 1"/>
    <property type="match status" value="1"/>
</dbReference>
<dbReference type="AlphaFoldDB" id="A0A9P0Q858"/>
<sequence length="1147" mass="125549">SDDSTPGAIALLSKNGSNPADKQLSDTEDTQTLMKRYLQCPGMCRIEVLKKFIDILYKKVPLPDHYTLIDIAYIYIWRRNEPMKFYFRITDVNKDAAADAGSCGDSTPQKSISVGKQPLTRTPKVNGDRSAKKRESIRQKNAKVSQTKANLLNKLKNDLTMRSRGTRSVDVKSAKNKTNGAETEEDTKASDKVSDSEKSGDTDAEVTDKIVNRSCSEKSMDVKAEVTDKVVNRSCSDKSSDIKAEVVNRSCKVEAKVEKDGDRSSYNTSISTKHADNNGSGSCKPSNNNTKISYKITSTGANLENNNSINITIKKERSLIKQDSDASLTNTFEPAELQVAEQLQLVKQETDSPKAQHPEDSQNQIHLIESSVLKSEANEQNTNRTEKSETKNAVYTSITLNRSNNVEIITKIQKVSNKEGQAIGLNIIKKTIQKSANNVPKQVIKLECDKKSTVKEEAEADKTVTPTTPVKSCVKVEAHEVKSPTSTGASVSEDEKLKFLSSMELTTKNTLQDSVQKQNTSNLLPVQSSASQKRKNSSPIKNDKSKKIKTDGRKPGIRRIIIQPKVPIPGTTTAKTTGLQSIIENCKIPSSLSITIKEGNEASRLPSMVPPVKNFIEILKLPDESAKTAEKPAATAKFNFNTICDNDSEQKVDEDLSEIARSLTEKIPMSTTVSQILGPKPQYPIPVKSSATTKVTILPSPVPEVAPALSTPVPSKSLTLPKDKLSQKSRQTFQKIFEESIKRPDAVKSPEKETPQKAALDLSEASTTPNNSKRTILEIASKLYKKTKLEQEKCHPEVKVDERIVSPPPLPKVPIPRLNNHRYMKPQPKVKNVRFEVTDPAKYTQTLANLHSNALGLNYTISIGHNLNQNGNTMLQAPKQEEVKVRFIPPCSSYKPAKETFCSSPKPSPFPKISPGLGLESPKSSPKHSPKSSPLIKHMYAPVPSLMMDQHRVQSYSPQIPSPISPKLPLPVASPTLSQPNTTSSPKPSSSSPKPSPKSGAAPHPLVIKAASAKSIETANTSNASTPLSVKTPASSNGSPPAKSSPKAGSSQSQSSPLSPNQILEKYNIQNLAQLTASLNFNPATFGLNPSNQLAALQQAMLLKHFEMQNRQNWLSNLNQGPLLQYEKYLQSLKPNQNPLLGNIKEN</sequence>
<dbReference type="GO" id="GO:0035102">
    <property type="term" value="C:PRC1 complex"/>
    <property type="evidence" value="ECO:0007669"/>
    <property type="project" value="TreeGrafter"/>
</dbReference>
<feature type="compositionally biased region" description="Low complexity" evidence="1">
    <location>
        <begin position="1033"/>
        <end position="1059"/>
    </location>
</feature>
<dbReference type="InterPro" id="IPR032443">
    <property type="entry name" value="RAWUL"/>
</dbReference>
<gene>
    <name evidence="3" type="ORF">ACAOBT_LOCUS31378</name>
</gene>
<feature type="compositionally biased region" description="Polar residues" evidence="1">
    <location>
        <begin position="1017"/>
        <end position="1029"/>
    </location>
</feature>
<accession>A0A9P0Q858</accession>
<organism evidence="3 4">
    <name type="scientific">Acanthoscelides obtectus</name>
    <name type="common">Bean weevil</name>
    <name type="synonym">Bruchus obtectus</name>
    <dbReference type="NCBI Taxonomy" id="200917"/>
    <lineage>
        <taxon>Eukaryota</taxon>
        <taxon>Metazoa</taxon>
        <taxon>Ecdysozoa</taxon>
        <taxon>Arthropoda</taxon>
        <taxon>Hexapoda</taxon>
        <taxon>Insecta</taxon>
        <taxon>Pterygota</taxon>
        <taxon>Neoptera</taxon>
        <taxon>Endopterygota</taxon>
        <taxon>Coleoptera</taxon>
        <taxon>Polyphaga</taxon>
        <taxon>Cucujiformia</taxon>
        <taxon>Chrysomeloidea</taxon>
        <taxon>Chrysomelidae</taxon>
        <taxon>Bruchinae</taxon>
        <taxon>Bruchini</taxon>
        <taxon>Acanthoscelides</taxon>
    </lineage>
</organism>
<dbReference type="GO" id="GO:0000122">
    <property type="term" value="P:negative regulation of transcription by RNA polymerase II"/>
    <property type="evidence" value="ECO:0007669"/>
    <property type="project" value="TreeGrafter"/>
</dbReference>
<feature type="compositionally biased region" description="Basic and acidic residues" evidence="1">
    <location>
        <begin position="155"/>
        <end position="173"/>
    </location>
</feature>
<comment type="caution">
    <text evidence="3">The sequence shown here is derived from an EMBL/GenBank/DDBJ whole genome shotgun (WGS) entry which is preliminary data.</text>
</comment>
<feature type="region of interest" description="Disordered" evidence="1">
    <location>
        <begin position="1"/>
        <end position="26"/>
    </location>
</feature>
<proteinExistence type="predicted"/>
<feature type="region of interest" description="Disordered" evidence="1">
    <location>
        <begin position="257"/>
        <end position="288"/>
    </location>
</feature>
<evidence type="ECO:0000259" key="2">
    <source>
        <dbReference type="Pfam" id="PF16207"/>
    </source>
</evidence>
<feature type="compositionally biased region" description="Pro residues" evidence="1">
    <location>
        <begin position="960"/>
        <end position="969"/>
    </location>
</feature>
<feature type="region of interest" description="Disordered" evidence="1">
    <location>
        <begin position="510"/>
        <end position="556"/>
    </location>
</feature>
<evidence type="ECO:0000256" key="1">
    <source>
        <dbReference type="SAM" id="MobiDB-lite"/>
    </source>
</evidence>
<feature type="compositionally biased region" description="Low complexity" evidence="1">
    <location>
        <begin position="984"/>
        <end position="999"/>
    </location>
</feature>
<dbReference type="OrthoDB" id="10264655at2759"/>
<feature type="compositionally biased region" description="Basic and acidic residues" evidence="1">
    <location>
        <begin position="186"/>
        <end position="209"/>
    </location>
</feature>
<dbReference type="Pfam" id="PF16207">
    <property type="entry name" value="RAWUL"/>
    <property type="match status" value="1"/>
</dbReference>
<dbReference type="PANTHER" id="PTHR10825">
    <property type="entry name" value="RING FINGER DOMAIN-CONTAINING, POLYCOMB GROUP COMPONENT"/>
    <property type="match status" value="1"/>
</dbReference>
<keyword evidence="4" id="KW-1185">Reference proteome</keyword>
<feature type="domain" description="RAWUL" evidence="2">
    <location>
        <begin position="36"/>
        <end position="88"/>
    </location>
</feature>
<dbReference type="Gene3D" id="3.10.20.90">
    <property type="entry name" value="Phosphatidylinositol 3-kinase Catalytic Subunit, Chain A, domain 1"/>
    <property type="match status" value="1"/>
</dbReference>
<feature type="compositionally biased region" description="Polar residues" evidence="1">
    <location>
        <begin position="510"/>
        <end position="531"/>
    </location>
</feature>
<feature type="compositionally biased region" description="Polar residues" evidence="1">
    <location>
        <begin position="264"/>
        <end position="288"/>
    </location>
</feature>
<dbReference type="EMBL" id="CAKOFQ010007950">
    <property type="protein sequence ID" value="CAH2010205.1"/>
    <property type="molecule type" value="Genomic_DNA"/>
</dbReference>